<reference evidence="16 17" key="1">
    <citation type="submission" date="2019-08" db="EMBL/GenBank/DDBJ databases">
        <title>Luteimonas viscosus sp. nov., isolated from soil of a sunflower field.</title>
        <authorList>
            <person name="Jianli Z."/>
            <person name="Ying Z."/>
        </authorList>
    </citation>
    <scope>NUCLEOTIDE SEQUENCE [LARGE SCALE GENOMIC DNA]</scope>
    <source>
        <strain evidence="16 17">XBU10</strain>
    </source>
</reference>
<organism evidence="16 17">
    <name type="scientific">Luteimonas viscosa</name>
    <dbReference type="NCBI Taxonomy" id="1132694"/>
    <lineage>
        <taxon>Bacteria</taxon>
        <taxon>Pseudomonadati</taxon>
        <taxon>Pseudomonadota</taxon>
        <taxon>Gammaproteobacteria</taxon>
        <taxon>Lysobacterales</taxon>
        <taxon>Lysobacteraceae</taxon>
        <taxon>Luteimonas</taxon>
    </lineage>
</organism>
<feature type="domain" description="TonB-dependent receptor plug" evidence="15">
    <location>
        <begin position="57"/>
        <end position="167"/>
    </location>
</feature>
<feature type="chain" id="PRO_5022663763" evidence="13">
    <location>
        <begin position="30"/>
        <end position="760"/>
    </location>
</feature>
<proteinExistence type="inferred from homology"/>
<comment type="caution">
    <text evidence="16">The sequence shown here is derived from an EMBL/GenBank/DDBJ whole genome shotgun (WGS) entry which is preliminary data.</text>
</comment>
<keyword evidence="16" id="KW-0675">Receptor</keyword>
<evidence type="ECO:0000256" key="10">
    <source>
        <dbReference type="ARBA" id="ARBA00023237"/>
    </source>
</evidence>
<keyword evidence="8 12" id="KW-0798">TonB box</keyword>
<comment type="similarity">
    <text evidence="11 12">Belongs to the TonB-dependent receptor family.</text>
</comment>
<evidence type="ECO:0000256" key="6">
    <source>
        <dbReference type="ARBA" id="ARBA00023004"/>
    </source>
</evidence>
<keyword evidence="2 11" id="KW-0813">Transport</keyword>
<evidence type="ECO:0000256" key="7">
    <source>
        <dbReference type="ARBA" id="ARBA00023065"/>
    </source>
</evidence>
<dbReference type="PANTHER" id="PTHR32552:SF81">
    <property type="entry name" value="TONB-DEPENDENT OUTER MEMBRANE RECEPTOR"/>
    <property type="match status" value="1"/>
</dbReference>
<evidence type="ECO:0000313" key="16">
    <source>
        <dbReference type="EMBL" id="TYT23042.1"/>
    </source>
</evidence>
<name>A0A5D4XJ66_9GAMM</name>
<protein>
    <submittedName>
        <fullName evidence="16">TonB-dependent receptor</fullName>
    </submittedName>
</protein>
<dbReference type="GO" id="GO:0009279">
    <property type="term" value="C:cell outer membrane"/>
    <property type="evidence" value="ECO:0007669"/>
    <property type="project" value="UniProtKB-SubCell"/>
</dbReference>
<evidence type="ECO:0000256" key="12">
    <source>
        <dbReference type="RuleBase" id="RU003357"/>
    </source>
</evidence>
<evidence type="ECO:0000256" key="9">
    <source>
        <dbReference type="ARBA" id="ARBA00023136"/>
    </source>
</evidence>
<evidence type="ECO:0000259" key="15">
    <source>
        <dbReference type="Pfam" id="PF07715"/>
    </source>
</evidence>
<evidence type="ECO:0000256" key="3">
    <source>
        <dbReference type="ARBA" id="ARBA00022452"/>
    </source>
</evidence>
<keyword evidence="5 11" id="KW-0812">Transmembrane</keyword>
<dbReference type="InterPro" id="IPR012910">
    <property type="entry name" value="Plug_dom"/>
</dbReference>
<dbReference type="Pfam" id="PF00593">
    <property type="entry name" value="TonB_dep_Rec_b-barrel"/>
    <property type="match status" value="1"/>
</dbReference>
<gene>
    <name evidence="16" type="ORF">FZO89_17505</name>
</gene>
<dbReference type="PROSITE" id="PS52016">
    <property type="entry name" value="TONB_DEPENDENT_REC_3"/>
    <property type="match status" value="1"/>
</dbReference>
<keyword evidence="10 11" id="KW-0998">Cell outer membrane</keyword>
<keyword evidence="7" id="KW-0406">Ion transport</keyword>
<comment type="subcellular location">
    <subcellularLocation>
        <location evidence="1 11">Cell outer membrane</location>
        <topology evidence="1 11">Multi-pass membrane protein</topology>
    </subcellularLocation>
</comment>
<dbReference type="Gene3D" id="2.40.170.20">
    <property type="entry name" value="TonB-dependent receptor, beta-barrel domain"/>
    <property type="match status" value="1"/>
</dbReference>
<dbReference type="InterPro" id="IPR039426">
    <property type="entry name" value="TonB-dep_rcpt-like"/>
</dbReference>
<dbReference type="InterPro" id="IPR000531">
    <property type="entry name" value="Beta-barrel_TonB"/>
</dbReference>
<keyword evidence="3 11" id="KW-1134">Transmembrane beta strand</keyword>
<dbReference type="EMBL" id="VTFT01000003">
    <property type="protein sequence ID" value="TYT23042.1"/>
    <property type="molecule type" value="Genomic_DNA"/>
</dbReference>
<evidence type="ECO:0000256" key="8">
    <source>
        <dbReference type="ARBA" id="ARBA00023077"/>
    </source>
</evidence>
<feature type="signal peptide" evidence="13">
    <location>
        <begin position="1"/>
        <end position="29"/>
    </location>
</feature>
<dbReference type="GO" id="GO:0006826">
    <property type="term" value="P:iron ion transport"/>
    <property type="evidence" value="ECO:0007669"/>
    <property type="project" value="UniProtKB-KW"/>
</dbReference>
<dbReference type="SUPFAM" id="SSF56935">
    <property type="entry name" value="Porins"/>
    <property type="match status" value="1"/>
</dbReference>
<dbReference type="OrthoDB" id="127311at2"/>
<keyword evidence="13" id="KW-0732">Signal</keyword>
<evidence type="ECO:0000256" key="4">
    <source>
        <dbReference type="ARBA" id="ARBA00022496"/>
    </source>
</evidence>
<evidence type="ECO:0000313" key="17">
    <source>
        <dbReference type="Proteomes" id="UP000324973"/>
    </source>
</evidence>
<accession>A0A5D4XJ66</accession>
<evidence type="ECO:0000259" key="14">
    <source>
        <dbReference type="Pfam" id="PF00593"/>
    </source>
</evidence>
<dbReference type="Proteomes" id="UP000324973">
    <property type="component" value="Unassembled WGS sequence"/>
</dbReference>
<evidence type="ECO:0000256" key="11">
    <source>
        <dbReference type="PROSITE-ProRule" id="PRU01360"/>
    </source>
</evidence>
<evidence type="ECO:0000256" key="2">
    <source>
        <dbReference type="ARBA" id="ARBA00022448"/>
    </source>
</evidence>
<keyword evidence="9 11" id="KW-0472">Membrane</keyword>
<sequence>MTKAPPRRFPALRLSALALALSLPIAVQAQDGPQPDPADAVTLDALEVTAQRRVENIQDVPVSISVLSGETLDVLGSGGTDVRFLSGRVPSLNIESSFGRAFPRFYIRGYGNTDFRLNTSQPVSLVYDDVVQENPILKGFPVFDLERIEVLRGPQGSLFGRNTPAGVVKFDSVRPSQEFGGYAQLGYGSDDMWNFEGAVGGALGERWSARVSTLYQRRDDWVRNDFDGPNEGFEGYDESAARAQLLYEGDGFEALLNVHARHLNGSARLFRANIIEPGTNDFVAGFDREVVTQDGLNYSELDSQGASARLRWDLGDYTLHSITGYESLETFNRGDIDGGYGAVFLPDSGPGVIPFASETADGIPDHSQWSQELRIESDYGGALDWQAGVFWFKEDYRVDSVSYDSLNNSAQDGYQRIRQTNDAWAVFGALTWQATDALELRAGLRYTVDEKQLTVEEYWNTGFAACVLAGKCTLEQLAALEPDGDLSASPEDKKLNWDLSATFELNEDVNLYGRVATGFRGSSIQSAGAFNGKSVAGPETSTAAEFGVKADLFDRRARLSAGVFYYEVEDQQLTAVGGAANANILLNAEKSTGRGFEVDLEAWLGESVLVTLGSGYNDTEIEDDDLAVAVCAACTVTDPRVGALAAIDGNPLPQAPKWTHNLTARWGMPVGSGEFFVFTDWVYRSEVNFFLYESIEFTGKSLLEGGLRAGYLWNDGDYEVAAYGRNITDQERIVGGIDFNNLTGFINEPRTLGVEFTARF</sequence>
<dbReference type="RefSeq" id="WP_149104749.1">
    <property type="nucleotide sequence ID" value="NZ_VTFT01000003.1"/>
</dbReference>
<dbReference type="AlphaFoldDB" id="A0A5D4XJ66"/>
<keyword evidence="17" id="KW-1185">Reference proteome</keyword>
<dbReference type="PANTHER" id="PTHR32552">
    <property type="entry name" value="FERRICHROME IRON RECEPTOR-RELATED"/>
    <property type="match status" value="1"/>
</dbReference>
<evidence type="ECO:0000256" key="13">
    <source>
        <dbReference type="SAM" id="SignalP"/>
    </source>
</evidence>
<dbReference type="Pfam" id="PF07715">
    <property type="entry name" value="Plug"/>
    <property type="match status" value="1"/>
</dbReference>
<dbReference type="InterPro" id="IPR036942">
    <property type="entry name" value="Beta-barrel_TonB_sf"/>
</dbReference>
<keyword evidence="6" id="KW-0408">Iron</keyword>
<feature type="domain" description="TonB-dependent receptor-like beta-barrel" evidence="14">
    <location>
        <begin position="290"/>
        <end position="726"/>
    </location>
</feature>
<evidence type="ECO:0000256" key="5">
    <source>
        <dbReference type="ARBA" id="ARBA00022692"/>
    </source>
</evidence>
<evidence type="ECO:0000256" key="1">
    <source>
        <dbReference type="ARBA" id="ARBA00004571"/>
    </source>
</evidence>
<keyword evidence="4" id="KW-0410">Iron transport</keyword>